<dbReference type="GO" id="GO:0098957">
    <property type="term" value="P:anterograde axonal transport of mitochondrion"/>
    <property type="evidence" value="ECO:0007669"/>
    <property type="project" value="TreeGrafter"/>
</dbReference>
<evidence type="ECO:0000256" key="1">
    <source>
        <dbReference type="ARBA" id="ARBA00004173"/>
    </source>
</evidence>
<dbReference type="GO" id="GO:1904115">
    <property type="term" value="C:axon cytoplasm"/>
    <property type="evidence" value="ECO:0007669"/>
    <property type="project" value="GOC"/>
</dbReference>
<dbReference type="GO" id="GO:0048311">
    <property type="term" value="P:mitochondrion distribution"/>
    <property type="evidence" value="ECO:0007669"/>
    <property type="project" value="TreeGrafter"/>
</dbReference>
<feature type="domain" description="HAP1 N-terminal" evidence="4">
    <location>
        <begin position="27"/>
        <end position="90"/>
    </location>
</feature>
<dbReference type="OrthoDB" id="10067624at2759"/>
<gene>
    <name evidence="6" type="primary">LOC101687210</name>
</gene>
<proteinExistence type="predicted"/>
<feature type="non-terminal residue" evidence="6">
    <location>
        <position position="1"/>
    </location>
</feature>
<organism evidence="5 6">
    <name type="scientific">Mustela putorius furo</name>
    <name type="common">European domestic ferret</name>
    <name type="synonym">Mustela furo</name>
    <dbReference type="NCBI Taxonomy" id="9669"/>
    <lineage>
        <taxon>Eukaryota</taxon>
        <taxon>Metazoa</taxon>
        <taxon>Chordata</taxon>
        <taxon>Craniata</taxon>
        <taxon>Vertebrata</taxon>
        <taxon>Euteleostomi</taxon>
        <taxon>Mammalia</taxon>
        <taxon>Eutheria</taxon>
        <taxon>Laurasiatheria</taxon>
        <taxon>Carnivora</taxon>
        <taxon>Caniformia</taxon>
        <taxon>Musteloidea</taxon>
        <taxon>Mustelidae</taxon>
        <taxon>Mustelinae</taxon>
        <taxon>Mustela</taxon>
    </lineage>
</organism>
<dbReference type="GO" id="GO:0048011">
    <property type="term" value="P:neurotrophin TRK receptor signaling pathway"/>
    <property type="evidence" value="ECO:0007669"/>
    <property type="project" value="TreeGrafter"/>
</dbReference>
<dbReference type="GO" id="GO:0030425">
    <property type="term" value="C:dendrite"/>
    <property type="evidence" value="ECO:0007669"/>
    <property type="project" value="TreeGrafter"/>
</dbReference>
<keyword evidence="3" id="KW-0496">Mitochondrion</keyword>
<protein>
    <submittedName>
        <fullName evidence="6">Uncharacterized protein LOC101687210</fullName>
    </submittedName>
</protein>
<evidence type="ECO:0000313" key="5">
    <source>
        <dbReference type="Proteomes" id="UP000000715"/>
    </source>
</evidence>
<dbReference type="RefSeq" id="XP_044936582.1">
    <property type="nucleotide sequence ID" value="XM_045080647.1"/>
</dbReference>
<accession>A0A8U0S619</accession>
<name>A0A8U0S619_MUSPF</name>
<comment type="subcellular location">
    <subcellularLocation>
        <location evidence="1">Mitochondrion</location>
    </subcellularLocation>
</comment>
<dbReference type="GO" id="GO:0017022">
    <property type="term" value="F:myosin binding"/>
    <property type="evidence" value="ECO:0007669"/>
    <property type="project" value="TreeGrafter"/>
</dbReference>
<evidence type="ECO:0000256" key="3">
    <source>
        <dbReference type="ARBA" id="ARBA00023128"/>
    </source>
</evidence>
<evidence type="ECO:0000313" key="6">
    <source>
        <dbReference type="RefSeq" id="XP_044936582.1"/>
    </source>
</evidence>
<sequence length="158" mass="17100">GEAVARGRTLWGGLLTPLSFPPDLQLDALEEEEQGLILDCAQQFSQVSARMADLSEVLALRTETQDQRRREVTQLRTQVLMLQCCCQTVGLVVCGAPSSLPGPIEAQPPPPCPGRTEQPGPRPLCAQSQNWRTSESVSFCPLVVPGKGPKPREGHGVF</sequence>
<dbReference type="InterPro" id="IPR006933">
    <property type="entry name" value="HAP1_N"/>
</dbReference>
<dbReference type="GO" id="GO:0047496">
    <property type="term" value="P:vesicle transport along microtubule"/>
    <property type="evidence" value="ECO:0007669"/>
    <property type="project" value="TreeGrafter"/>
</dbReference>
<dbReference type="GO" id="GO:0022008">
    <property type="term" value="P:neurogenesis"/>
    <property type="evidence" value="ECO:0007669"/>
    <property type="project" value="TreeGrafter"/>
</dbReference>
<dbReference type="GO" id="GO:0005102">
    <property type="term" value="F:signaling receptor binding"/>
    <property type="evidence" value="ECO:0007669"/>
    <property type="project" value="TreeGrafter"/>
</dbReference>
<dbReference type="Proteomes" id="UP000000715">
    <property type="component" value="Unplaced"/>
</dbReference>
<reference evidence="6" key="1">
    <citation type="submission" date="2025-08" db="UniProtKB">
        <authorList>
            <consortium name="RefSeq"/>
        </authorList>
    </citation>
    <scope>IDENTIFICATION</scope>
    <source>
        <tissue evidence="6">Brain</tissue>
    </source>
</reference>
<dbReference type="GO" id="GO:0031410">
    <property type="term" value="C:cytoplasmic vesicle"/>
    <property type="evidence" value="ECO:0007669"/>
    <property type="project" value="TreeGrafter"/>
</dbReference>
<keyword evidence="2" id="KW-0175">Coiled coil</keyword>
<dbReference type="GO" id="GO:0005739">
    <property type="term" value="C:mitochondrion"/>
    <property type="evidence" value="ECO:0007669"/>
    <property type="project" value="UniProtKB-SubCell"/>
</dbReference>
<keyword evidence="5" id="KW-1185">Reference proteome</keyword>
<dbReference type="AlphaFoldDB" id="A0A8U0S619"/>
<dbReference type="PANTHER" id="PTHR15751:SF14">
    <property type="entry name" value="HUNTINGTIN-ASSOCIATED PROTEIN 1"/>
    <property type="match status" value="1"/>
</dbReference>
<dbReference type="Pfam" id="PF04849">
    <property type="entry name" value="HAP1_N"/>
    <property type="match status" value="1"/>
</dbReference>
<dbReference type="GO" id="GO:0006605">
    <property type="term" value="P:protein targeting"/>
    <property type="evidence" value="ECO:0007669"/>
    <property type="project" value="TreeGrafter"/>
</dbReference>
<evidence type="ECO:0000256" key="2">
    <source>
        <dbReference type="ARBA" id="ARBA00023054"/>
    </source>
</evidence>
<dbReference type="InterPro" id="IPR051946">
    <property type="entry name" value="Intracell_Traff-Reg"/>
</dbReference>
<evidence type="ECO:0000259" key="4">
    <source>
        <dbReference type="Pfam" id="PF04849"/>
    </source>
</evidence>
<dbReference type="GeneID" id="101687210"/>
<dbReference type="PANTHER" id="PTHR15751">
    <property type="entry name" value="TRAFFICKING KINESIN-BINDING PROTEIN"/>
    <property type="match status" value="1"/>
</dbReference>